<reference evidence="1 2" key="1">
    <citation type="submission" date="2020-07" db="EMBL/GenBank/DDBJ databases">
        <title>Streptomyces isolated from Indian soil.</title>
        <authorList>
            <person name="Mandal S."/>
            <person name="Maiti P.K."/>
        </authorList>
    </citation>
    <scope>NUCLEOTIDE SEQUENCE [LARGE SCALE GENOMIC DNA]</scope>
    <source>
        <strain evidence="1 2">PSKA28</strain>
    </source>
</reference>
<dbReference type="Proteomes" id="UP000545761">
    <property type="component" value="Unassembled WGS sequence"/>
</dbReference>
<protein>
    <submittedName>
        <fullName evidence="1">DUF5133 domain-containing protein</fullName>
    </submittedName>
</protein>
<name>A0A7W0DMN8_9ACTN</name>
<dbReference type="Pfam" id="PF17196">
    <property type="entry name" value="DUF5133"/>
    <property type="match status" value="1"/>
</dbReference>
<proteinExistence type="predicted"/>
<organism evidence="1 2">
    <name type="scientific">Streptomyces himalayensis subsp. himalayensis</name>
    <dbReference type="NCBI Taxonomy" id="2756131"/>
    <lineage>
        <taxon>Bacteria</taxon>
        <taxon>Bacillati</taxon>
        <taxon>Actinomycetota</taxon>
        <taxon>Actinomycetes</taxon>
        <taxon>Kitasatosporales</taxon>
        <taxon>Streptomycetaceae</taxon>
        <taxon>Streptomyces</taxon>
        <taxon>Streptomyces himalayensis</taxon>
    </lineage>
</organism>
<dbReference type="InterPro" id="IPR033457">
    <property type="entry name" value="DUF5133"/>
</dbReference>
<dbReference type="AlphaFoldDB" id="A0A7W0DMN8"/>
<comment type="caution">
    <text evidence="1">The sequence shown here is derived from an EMBL/GenBank/DDBJ whole genome shotgun (WGS) entry which is preliminary data.</text>
</comment>
<sequence length="80" mass="9338">MLQPDKARVARLLNRYRAWERMMLADPSNLTVRRRFEDTAYTLCVLMGRRNAREAALAAESYLWPSRSSRAEPQVHEADT</sequence>
<accession>A0A7W0DMN8</accession>
<gene>
    <name evidence="1" type="ORF">H1D24_17015</name>
</gene>
<dbReference type="RefSeq" id="WP_181658421.1">
    <property type="nucleotide sequence ID" value="NZ_JACEHE010000009.1"/>
</dbReference>
<dbReference type="EMBL" id="JACEHE010000009">
    <property type="protein sequence ID" value="MBA2947458.1"/>
    <property type="molecule type" value="Genomic_DNA"/>
</dbReference>
<evidence type="ECO:0000313" key="2">
    <source>
        <dbReference type="Proteomes" id="UP000545761"/>
    </source>
</evidence>
<evidence type="ECO:0000313" key="1">
    <source>
        <dbReference type="EMBL" id="MBA2947458.1"/>
    </source>
</evidence>